<proteinExistence type="predicted"/>
<protein>
    <recommendedName>
        <fullName evidence="1">Peptidase C1A papain C-terminal domain-containing protein</fullName>
    </recommendedName>
</protein>
<dbReference type="InterPro" id="IPR000668">
    <property type="entry name" value="Peptidase_C1A_C"/>
</dbReference>
<dbReference type="OrthoDB" id="10253408at2759"/>
<dbReference type="InterPro" id="IPR038765">
    <property type="entry name" value="Papain-like_cys_pep_sf"/>
</dbReference>
<comment type="caution">
    <text evidence="2">The sequence shown here is derived from an EMBL/GenBank/DDBJ whole genome shotgun (WGS) entry which is preliminary data.</text>
</comment>
<dbReference type="Gene3D" id="3.90.70.10">
    <property type="entry name" value="Cysteine proteinases"/>
    <property type="match status" value="1"/>
</dbReference>
<dbReference type="GO" id="GO:0008234">
    <property type="term" value="F:cysteine-type peptidase activity"/>
    <property type="evidence" value="ECO:0007669"/>
    <property type="project" value="InterPro"/>
</dbReference>
<dbReference type="SUPFAM" id="SSF54001">
    <property type="entry name" value="Cysteine proteinases"/>
    <property type="match status" value="1"/>
</dbReference>
<evidence type="ECO:0000313" key="2">
    <source>
        <dbReference type="EMBL" id="OQV22550.1"/>
    </source>
</evidence>
<reference evidence="3" key="1">
    <citation type="submission" date="2017-01" db="EMBL/GenBank/DDBJ databases">
        <title>Comparative genomics of anhydrobiosis in the tardigrade Hypsibius dujardini.</title>
        <authorList>
            <person name="Yoshida Y."/>
            <person name="Koutsovoulos G."/>
            <person name="Laetsch D."/>
            <person name="Stevens L."/>
            <person name="Kumar S."/>
            <person name="Horikawa D."/>
            <person name="Ishino K."/>
            <person name="Komine S."/>
            <person name="Tomita M."/>
            <person name="Blaxter M."/>
            <person name="Arakawa K."/>
        </authorList>
    </citation>
    <scope>NUCLEOTIDE SEQUENCE [LARGE SCALE GENOMIC DNA]</scope>
    <source>
        <strain evidence="3">Z151</strain>
    </source>
</reference>
<evidence type="ECO:0000313" key="3">
    <source>
        <dbReference type="Proteomes" id="UP000192578"/>
    </source>
</evidence>
<gene>
    <name evidence="2" type="ORF">BV898_03376</name>
</gene>
<keyword evidence="3" id="KW-1185">Reference proteome</keyword>
<accession>A0A1W0X5D3</accession>
<feature type="domain" description="Peptidase C1A papain C-terminal" evidence="1">
    <location>
        <begin position="51"/>
        <end position="139"/>
    </location>
</feature>
<evidence type="ECO:0000259" key="1">
    <source>
        <dbReference type="Pfam" id="PF00112"/>
    </source>
</evidence>
<dbReference type="Proteomes" id="UP000192578">
    <property type="component" value="Unassembled WGS sequence"/>
</dbReference>
<sequence>MSDESPSEGSLAHPRSALHHSWESQSMVQFKTHRQWRHSKYIQNPQKISVFFIDAPAKVTACKAKRDQLTVRTTGAVMAQSGSELALQEAIANIGPVTALINDATADYKQFTSGVLDDMKCNNTLADVNHAVLIVGYGIDY</sequence>
<dbReference type="EMBL" id="MTYJ01000016">
    <property type="protein sequence ID" value="OQV22550.1"/>
    <property type="molecule type" value="Genomic_DNA"/>
</dbReference>
<dbReference type="InterPro" id="IPR025660">
    <property type="entry name" value="Pept_his_AS"/>
</dbReference>
<name>A0A1W0X5D3_HYPEX</name>
<dbReference type="Pfam" id="PF00112">
    <property type="entry name" value="Peptidase_C1"/>
    <property type="match status" value="1"/>
</dbReference>
<dbReference type="AlphaFoldDB" id="A0A1W0X5D3"/>
<dbReference type="PROSITE" id="PS00639">
    <property type="entry name" value="THIOL_PROTEASE_HIS"/>
    <property type="match status" value="1"/>
</dbReference>
<organism evidence="2 3">
    <name type="scientific">Hypsibius exemplaris</name>
    <name type="common">Freshwater tardigrade</name>
    <dbReference type="NCBI Taxonomy" id="2072580"/>
    <lineage>
        <taxon>Eukaryota</taxon>
        <taxon>Metazoa</taxon>
        <taxon>Ecdysozoa</taxon>
        <taxon>Tardigrada</taxon>
        <taxon>Eutardigrada</taxon>
        <taxon>Parachela</taxon>
        <taxon>Hypsibioidea</taxon>
        <taxon>Hypsibiidae</taxon>
        <taxon>Hypsibius</taxon>
    </lineage>
</organism>
<dbReference type="GO" id="GO:0006508">
    <property type="term" value="P:proteolysis"/>
    <property type="evidence" value="ECO:0007669"/>
    <property type="project" value="InterPro"/>
</dbReference>